<reference evidence="2" key="2">
    <citation type="submission" date="2020-09" db="EMBL/GenBank/DDBJ databases">
        <authorList>
            <person name="Kikuchi T."/>
        </authorList>
    </citation>
    <scope>NUCLEOTIDE SEQUENCE</scope>
    <source>
        <strain evidence="2">Ka4C1</strain>
    </source>
</reference>
<dbReference type="Proteomes" id="UP000095284">
    <property type="component" value="Unplaced"/>
</dbReference>
<evidence type="ECO:0000313" key="4">
    <source>
        <dbReference type="Proteomes" id="UP000659654"/>
    </source>
</evidence>
<sequence length="137" mass="15430">MVGGSILTSLFVVLFLAKRALCIECFKCEGDDCKKNTWEQIDCDKGCWKLEVFIYAKAEPSIYRRGCVPKPLDKCEVYGFVAHQNDMLQYGLLVDNTAIATAFTCGCETDFCNGHHPITPPPVLLVLLSTISYYHYF</sequence>
<name>A0A1I7SUU5_BURXY</name>
<gene>
    <name evidence="2" type="ORF">BXYJ_LOCUS12911</name>
</gene>
<evidence type="ECO:0000256" key="1">
    <source>
        <dbReference type="SAM" id="SignalP"/>
    </source>
</evidence>
<dbReference type="Proteomes" id="UP000582659">
    <property type="component" value="Unassembled WGS sequence"/>
</dbReference>
<evidence type="ECO:0000313" key="2">
    <source>
        <dbReference type="EMBL" id="CAD5232820.1"/>
    </source>
</evidence>
<dbReference type="WBParaSite" id="BXY_1681800.1">
    <property type="protein sequence ID" value="BXY_1681800.1"/>
    <property type="gene ID" value="BXY_1681800"/>
</dbReference>
<accession>A0A1I7SUU5</accession>
<protein>
    <submittedName>
        <fullName evidence="2">(pine wood nematode) hypothetical protein</fullName>
    </submittedName>
</protein>
<evidence type="ECO:0000313" key="3">
    <source>
        <dbReference type="Proteomes" id="UP000095284"/>
    </source>
</evidence>
<reference evidence="5" key="1">
    <citation type="submission" date="2016-11" db="UniProtKB">
        <authorList>
            <consortium name="WormBaseParasite"/>
        </authorList>
    </citation>
    <scope>IDENTIFICATION</scope>
</reference>
<dbReference type="Proteomes" id="UP000659654">
    <property type="component" value="Unassembled WGS sequence"/>
</dbReference>
<keyword evidence="4" id="KW-1185">Reference proteome</keyword>
<proteinExistence type="predicted"/>
<feature type="signal peptide" evidence="1">
    <location>
        <begin position="1"/>
        <end position="22"/>
    </location>
</feature>
<evidence type="ECO:0000313" key="5">
    <source>
        <dbReference type="WBParaSite" id="BXY_1681800.1"/>
    </source>
</evidence>
<organism evidence="3 5">
    <name type="scientific">Bursaphelenchus xylophilus</name>
    <name type="common">Pinewood nematode worm</name>
    <name type="synonym">Aphelenchoides xylophilus</name>
    <dbReference type="NCBI Taxonomy" id="6326"/>
    <lineage>
        <taxon>Eukaryota</taxon>
        <taxon>Metazoa</taxon>
        <taxon>Ecdysozoa</taxon>
        <taxon>Nematoda</taxon>
        <taxon>Chromadorea</taxon>
        <taxon>Rhabditida</taxon>
        <taxon>Tylenchina</taxon>
        <taxon>Tylenchomorpha</taxon>
        <taxon>Aphelenchoidea</taxon>
        <taxon>Aphelenchoididae</taxon>
        <taxon>Bursaphelenchus</taxon>
    </lineage>
</organism>
<keyword evidence="1" id="KW-0732">Signal</keyword>
<feature type="chain" id="PRO_5036308835" evidence="1">
    <location>
        <begin position="23"/>
        <end position="137"/>
    </location>
</feature>
<dbReference type="EMBL" id="CAJFDI010000005">
    <property type="protein sequence ID" value="CAD5232820.1"/>
    <property type="molecule type" value="Genomic_DNA"/>
</dbReference>
<dbReference type="EMBL" id="CAJFCV020000005">
    <property type="protein sequence ID" value="CAG9125869.1"/>
    <property type="molecule type" value="Genomic_DNA"/>
</dbReference>
<dbReference type="AlphaFoldDB" id="A0A1I7SUU5"/>